<dbReference type="Proteomes" id="UP000182152">
    <property type="component" value="Unassembled WGS sequence"/>
</dbReference>
<keyword evidence="1" id="KW-0812">Transmembrane</keyword>
<gene>
    <name evidence="2" type="ORF">RV14_GL002165</name>
</gene>
<dbReference type="AlphaFoldDB" id="A0A1L8WPB5"/>
<evidence type="ECO:0000256" key="1">
    <source>
        <dbReference type="SAM" id="Phobius"/>
    </source>
</evidence>
<sequence>MFFFTKWNKFDLLLLVSSFPSLYFIVKIIEYSYAQPAELFKDYLKGLIISSIFYLFAVFLITKKR</sequence>
<dbReference type="EMBL" id="JXLB01000007">
    <property type="protein sequence ID" value="OJG82873.1"/>
    <property type="molecule type" value="Genomic_DNA"/>
</dbReference>
<organism evidence="2 3">
    <name type="scientific">Enterococcus ratti</name>
    <dbReference type="NCBI Taxonomy" id="150033"/>
    <lineage>
        <taxon>Bacteria</taxon>
        <taxon>Bacillati</taxon>
        <taxon>Bacillota</taxon>
        <taxon>Bacilli</taxon>
        <taxon>Lactobacillales</taxon>
        <taxon>Enterococcaceae</taxon>
        <taxon>Enterococcus</taxon>
    </lineage>
</organism>
<accession>A0A1L8WPB5</accession>
<keyword evidence="1" id="KW-0472">Membrane</keyword>
<proteinExistence type="predicted"/>
<protein>
    <submittedName>
        <fullName evidence="2">Uncharacterized protein</fullName>
    </submittedName>
</protein>
<keyword evidence="1" id="KW-1133">Transmembrane helix</keyword>
<name>A0A1L8WPB5_9ENTE</name>
<feature type="transmembrane region" description="Helical" evidence="1">
    <location>
        <begin position="12"/>
        <end position="31"/>
    </location>
</feature>
<keyword evidence="3" id="KW-1185">Reference proteome</keyword>
<evidence type="ECO:0000313" key="3">
    <source>
        <dbReference type="Proteomes" id="UP000182152"/>
    </source>
</evidence>
<feature type="transmembrane region" description="Helical" evidence="1">
    <location>
        <begin position="43"/>
        <end position="62"/>
    </location>
</feature>
<comment type="caution">
    <text evidence="2">The sequence shown here is derived from an EMBL/GenBank/DDBJ whole genome shotgun (WGS) entry which is preliminary data.</text>
</comment>
<reference evidence="2 3" key="1">
    <citation type="submission" date="2014-12" db="EMBL/GenBank/DDBJ databases">
        <title>Draft genome sequences of 29 type strains of Enterococci.</title>
        <authorList>
            <person name="Zhong Z."/>
            <person name="Sun Z."/>
            <person name="Liu W."/>
            <person name="Zhang W."/>
            <person name="Zhang H."/>
        </authorList>
    </citation>
    <scope>NUCLEOTIDE SEQUENCE [LARGE SCALE GENOMIC DNA]</scope>
    <source>
        <strain evidence="2 3">DSM 15687</strain>
    </source>
</reference>
<evidence type="ECO:0000313" key="2">
    <source>
        <dbReference type="EMBL" id="OJG82873.1"/>
    </source>
</evidence>